<sequence>MQKRSSKISLKNTKNIKLSIQFSLDGFSFCISDSSANKTVFFASYIFDKTLNTPEELLIKIQEIFKENKNLQLDFSSILVIHQNNLSTLVPNKYFREDLMANYLNYNIKTLKTDLFAFDDVQAIDAKNVYIPYVNINNYIFQNFGEFEFKHHKSVLIEKLLQLPLSLEKKMYVDVSKSTFDIIVTHNKLLLFSNSFTYDTNEDFLYYILFVAEQLEMNTEMFQLYFTGDIEENSELYKISYTYIKNIFFLESNNPIFKVLNLSKHTNYILLD</sequence>
<dbReference type="InterPro" id="IPR024213">
    <property type="entry name" value="DUF3822"/>
</dbReference>
<comment type="caution">
    <text evidence="1">The sequence shown here is derived from an EMBL/GenBank/DDBJ whole genome shotgun (WGS) entry which is preliminary data.</text>
</comment>
<dbReference type="Pfam" id="PF12864">
    <property type="entry name" value="DUF3822"/>
    <property type="match status" value="1"/>
</dbReference>
<protein>
    <recommendedName>
        <fullName evidence="3">DUF3822 domain-containing protein</fullName>
    </recommendedName>
</protein>
<dbReference type="Gene3D" id="3.30.420.260">
    <property type="match status" value="1"/>
</dbReference>
<dbReference type="EMBL" id="MSCN01000001">
    <property type="protein sequence ID" value="PQJ80926.1"/>
    <property type="molecule type" value="Genomic_DNA"/>
</dbReference>
<dbReference type="OrthoDB" id="658622at2"/>
<evidence type="ECO:0000313" key="1">
    <source>
        <dbReference type="EMBL" id="PQJ80926.1"/>
    </source>
</evidence>
<reference evidence="1 2" key="1">
    <citation type="submission" date="2016-12" db="EMBL/GenBank/DDBJ databases">
        <title>Trade-off between light-utilization and light-protection in marine flavobacteria.</title>
        <authorList>
            <person name="Kumagai Y."/>
            <person name="Yoshizawa S."/>
            <person name="Kogure K."/>
            <person name="Iwasaki W."/>
        </authorList>
    </citation>
    <scope>NUCLEOTIDE SEQUENCE [LARGE SCALE GENOMIC DNA]</scope>
    <source>
        <strain evidence="1 2">NBRC 108759</strain>
    </source>
</reference>
<proteinExistence type="predicted"/>
<evidence type="ECO:0008006" key="3">
    <source>
        <dbReference type="Google" id="ProtNLM"/>
    </source>
</evidence>
<dbReference type="AlphaFoldDB" id="A0A2S7WTY1"/>
<organism evidence="1 2">
    <name type="scientific">Polaribacter porphyrae</name>
    <dbReference type="NCBI Taxonomy" id="1137780"/>
    <lineage>
        <taxon>Bacteria</taxon>
        <taxon>Pseudomonadati</taxon>
        <taxon>Bacteroidota</taxon>
        <taxon>Flavobacteriia</taxon>
        <taxon>Flavobacteriales</taxon>
        <taxon>Flavobacteriaceae</taxon>
    </lineage>
</organism>
<name>A0A2S7WTY1_9FLAO</name>
<gene>
    <name evidence="1" type="ORF">BTO18_05890</name>
</gene>
<evidence type="ECO:0000313" key="2">
    <source>
        <dbReference type="Proteomes" id="UP000238882"/>
    </source>
</evidence>
<dbReference type="Proteomes" id="UP000238882">
    <property type="component" value="Unassembled WGS sequence"/>
</dbReference>
<dbReference type="Gene3D" id="3.30.420.250">
    <property type="match status" value="1"/>
</dbReference>
<dbReference type="CDD" id="cd24013">
    <property type="entry name" value="ASKHA_ATPase_BT3980-like"/>
    <property type="match status" value="1"/>
</dbReference>
<keyword evidence="2" id="KW-1185">Reference proteome</keyword>
<accession>A0A2S7WTY1</accession>